<dbReference type="InterPro" id="IPR013149">
    <property type="entry name" value="ADH-like_C"/>
</dbReference>
<accession>A0A0J8U626</accession>
<feature type="domain" description="Enoyl reductase (ER)" evidence="1">
    <location>
        <begin position="10"/>
        <end position="318"/>
    </location>
</feature>
<evidence type="ECO:0000259" key="1">
    <source>
        <dbReference type="SMART" id="SM00829"/>
    </source>
</evidence>
<dbReference type="AlphaFoldDB" id="A0A0J8U626"/>
<dbReference type="Pfam" id="PF08240">
    <property type="entry name" value="ADH_N"/>
    <property type="match status" value="1"/>
</dbReference>
<evidence type="ECO:0000313" key="2">
    <source>
        <dbReference type="EMBL" id="KMV16968.1"/>
    </source>
</evidence>
<dbReference type="InterPro" id="IPR051397">
    <property type="entry name" value="Zn-ADH-like_protein"/>
</dbReference>
<gene>
    <name evidence="2" type="ORF">ACT17_17665</name>
</gene>
<dbReference type="PANTHER" id="PTHR43677">
    <property type="entry name" value="SHORT-CHAIN DEHYDROGENASE/REDUCTASE"/>
    <property type="match status" value="1"/>
</dbReference>
<dbReference type="GO" id="GO:0016491">
    <property type="term" value="F:oxidoreductase activity"/>
    <property type="evidence" value="ECO:0007669"/>
    <property type="project" value="InterPro"/>
</dbReference>
<reference evidence="2 3" key="1">
    <citation type="submission" date="2015-06" db="EMBL/GenBank/DDBJ databases">
        <title>Genome sequence of Mycobacterium conceptionense strain MLE.</title>
        <authorList>
            <person name="Greninger A.L."/>
            <person name="Cunningham G."/>
            <person name="Chiu C.Y."/>
            <person name="Miller S."/>
        </authorList>
    </citation>
    <scope>NUCLEOTIDE SEQUENCE [LARGE SCALE GENOMIC DNA]</scope>
    <source>
        <strain evidence="2 3">MLE</strain>
    </source>
</reference>
<dbReference type="Gene3D" id="3.90.180.10">
    <property type="entry name" value="Medium-chain alcohol dehydrogenases, catalytic domain"/>
    <property type="match status" value="1"/>
</dbReference>
<dbReference type="PANTHER" id="PTHR43677:SF4">
    <property type="entry name" value="QUINONE OXIDOREDUCTASE-LIKE PROTEIN 2"/>
    <property type="match status" value="1"/>
</dbReference>
<dbReference type="EMBL" id="LFOD01000016">
    <property type="protein sequence ID" value="KMV16968.1"/>
    <property type="molecule type" value="Genomic_DNA"/>
</dbReference>
<dbReference type="Proteomes" id="UP000037594">
    <property type="component" value="Unassembled WGS sequence"/>
</dbReference>
<proteinExistence type="predicted"/>
<sequence length="333" mass="34587">MKAAVCPRYGPPDVVRIEDVPAPPLEPGQVRVKVGAAAVNFPDVLLVADKYQIHVPVPFIPGSEFAGVVTEVASDTDDFAVGDRVTGTGLFGAFAEQVCVATSGLARIPDGVDDRTAAAFGVAHRTAYHTLRSMAQIQPNDDVIVLGAGGGVGLAAVQLAAALGARVTAVASSDEKLSTAAKYGAVSLVNHTCGDVRVALREALPDGAHAVLDPVGGDLSEPALRPLRRGGRFVTIGYASGEIPRIPLNLVLVKGIHVLGFQFQDVAADEFARNEAELRELLSTGSVRPHIGAVYPLDQAAAALRHVAEGRAVGKIVIDLRTPSEDKSTPAKP</sequence>
<dbReference type="CDD" id="cd08241">
    <property type="entry name" value="QOR1"/>
    <property type="match status" value="1"/>
</dbReference>
<organism evidence="2 3">
    <name type="scientific">Mycolicibacterium conceptionense</name>
    <dbReference type="NCBI Taxonomy" id="451644"/>
    <lineage>
        <taxon>Bacteria</taxon>
        <taxon>Bacillati</taxon>
        <taxon>Actinomycetota</taxon>
        <taxon>Actinomycetes</taxon>
        <taxon>Mycobacteriales</taxon>
        <taxon>Mycobacteriaceae</taxon>
        <taxon>Mycolicibacterium</taxon>
    </lineage>
</organism>
<name>A0A0J8U626_9MYCO</name>
<dbReference type="Gene3D" id="3.40.50.720">
    <property type="entry name" value="NAD(P)-binding Rossmann-like Domain"/>
    <property type="match status" value="1"/>
</dbReference>
<dbReference type="InterPro" id="IPR011032">
    <property type="entry name" value="GroES-like_sf"/>
</dbReference>
<dbReference type="SMART" id="SM00829">
    <property type="entry name" value="PKS_ER"/>
    <property type="match status" value="1"/>
</dbReference>
<dbReference type="InterPro" id="IPR020843">
    <property type="entry name" value="ER"/>
</dbReference>
<evidence type="ECO:0000313" key="3">
    <source>
        <dbReference type="Proteomes" id="UP000037594"/>
    </source>
</evidence>
<protein>
    <submittedName>
        <fullName evidence="2">NADPH:quinone oxidoreductase</fullName>
    </submittedName>
</protein>
<dbReference type="RefSeq" id="WP_048896073.1">
    <property type="nucleotide sequence ID" value="NZ_LFOD01000016.1"/>
</dbReference>
<dbReference type="PATRIC" id="fig|451644.5.peg.3654"/>
<dbReference type="SUPFAM" id="SSF50129">
    <property type="entry name" value="GroES-like"/>
    <property type="match status" value="1"/>
</dbReference>
<dbReference type="OrthoDB" id="4190732at2"/>
<dbReference type="Pfam" id="PF00107">
    <property type="entry name" value="ADH_zinc_N"/>
    <property type="match status" value="1"/>
</dbReference>
<dbReference type="InterPro" id="IPR036291">
    <property type="entry name" value="NAD(P)-bd_dom_sf"/>
</dbReference>
<comment type="caution">
    <text evidence="2">The sequence shown here is derived from an EMBL/GenBank/DDBJ whole genome shotgun (WGS) entry which is preliminary data.</text>
</comment>
<dbReference type="InterPro" id="IPR013154">
    <property type="entry name" value="ADH-like_N"/>
</dbReference>
<dbReference type="SUPFAM" id="SSF51735">
    <property type="entry name" value="NAD(P)-binding Rossmann-fold domains"/>
    <property type="match status" value="1"/>
</dbReference>